<sequence>MTRRSQRPQDSAAVTLSHAVAPQLARIYHLRLLLVGTAPSLRQSVGGWAPAPNLCDVPPGSPRKLSPGERVMFVLRTDVGHLSPPGSRDTRSSALFRSMLHT</sequence>
<comment type="caution">
    <text evidence="2">The sequence shown here is derived from an EMBL/GenBank/DDBJ whole genome shotgun (WGS) entry which is preliminary data.</text>
</comment>
<evidence type="ECO:0000313" key="3">
    <source>
        <dbReference type="Proteomes" id="UP000703269"/>
    </source>
</evidence>
<dbReference type="EMBL" id="BPQB01000022">
    <property type="protein sequence ID" value="GJE91666.1"/>
    <property type="molecule type" value="Genomic_DNA"/>
</dbReference>
<accession>A0A9P3GBD5</accession>
<dbReference type="AlphaFoldDB" id="A0A9P3GBD5"/>
<organism evidence="2 3">
    <name type="scientific">Phanerochaete sordida</name>
    <dbReference type="NCBI Taxonomy" id="48140"/>
    <lineage>
        <taxon>Eukaryota</taxon>
        <taxon>Fungi</taxon>
        <taxon>Dikarya</taxon>
        <taxon>Basidiomycota</taxon>
        <taxon>Agaricomycotina</taxon>
        <taxon>Agaricomycetes</taxon>
        <taxon>Polyporales</taxon>
        <taxon>Phanerochaetaceae</taxon>
        <taxon>Phanerochaete</taxon>
    </lineage>
</organism>
<dbReference type="Proteomes" id="UP000703269">
    <property type="component" value="Unassembled WGS sequence"/>
</dbReference>
<name>A0A9P3GBD5_9APHY</name>
<gene>
    <name evidence="2" type="ORF">PsYK624_078160</name>
</gene>
<keyword evidence="3" id="KW-1185">Reference proteome</keyword>
<reference evidence="2 3" key="1">
    <citation type="submission" date="2021-08" db="EMBL/GenBank/DDBJ databases">
        <title>Draft Genome Sequence of Phanerochaete sordida strain YK-624.</title>
        <authorList>
            <person name="Mori T."/>
            <person name="Dohra H."/>
            <person name="Suzuki T."/>
            <person name="Kawagishi H."/>
            <person name="Hirai H."/>
        </authorList>
    </citation>
    <scope>NUCLEOTIDE SEQUENCE [LARGE SCALE GENOMIC DNA]</scope>
    <source>
        <strain evidence="2 3">YK-624</strain>
    </source>
</reference>
<feature type="region of interest" description="Disordered" evidence="1">
    <location>
        <begin position="81"/>
        <end position="102"/>
    </location>
</feature>
<evidence type="ECO:0000313" key="2">
    <source>
        <dbReference type="EMBL" id="GJE91666.1"/>
    </source>
</evidence>
<proteinExistence type="predicted"/>
<protein>
    <submittedName>
        <fullName evidence="2">Uncharacterized protein</fullName>
    </submittedName>
</protein>
<evidence type="ECO:0000256" key="1">
    <source>
        <dbReference type="SAM" id="MobiDB-lite"/>
    </source>
</evidence>